<keyword evidence="12" id="KW-1185">Reference proteome</keyword>
<dbReference type="Gene3D" id="1.10.10.60">
    <property type="entry name" value="Homeodomain-like"/>
    <property type="match status" value="1"/>
</dbReference>
<dbReference type="SUPFAM" id="SSF53041">
    <property type="entry name" value="Resolvase-like"/>
    <property type="match status" value="1"/>
</dbReference>
<feature type="active site" description="O-(5'-phospho-DNA)-serine intermediate" evidence="6 7">
    <location>
        <position position="9"/>
    </location>
</feature>
<dbReference type="OrthoDB" id="9797501at2"/>
<evidence type="ECO:0000256" key="2">
    <source>
        <dbReference type="ARBA" id="ARBA00022908"/>
    </source>
</evidence>
<dbReference type="KEGG" id="tvi:Thivi_0196"/>
<name>I3YGR1_THIV6</name>
<evidence type="ECO:0000256" key="5">
    <source>
        <dbReference type="ARBA" id="ARBA00023172"/>
    </source>
</evidence>
<dbReference type="RefSeq" id="WP_014776775.1">
    <property type="nucleotide sequence ID" value="NC_018012.1"/>
</dbReference>
<dbReference type="EMBL" id="CP003154">
    <property type="protein sequence ID" value="AFL72267.1"/>
    <property type="molecule type" value="Genomic_DNA"/>
</dbReference>
<organism evidence="11 12">
    <name type="scientific">Thiocystis violascens (strain ATCC 17096 / DSM 198 / 6111)</name>
    <name type="common">Chromatium violascens</name>
    <dbReference type="NCBI Taxonomy" id="765911"/>
    <lineage>
        <taxon>Bacteria</taxon>
        <taxon>Pseudomonadati</taxon>
        <taxon>Pseudomonadota</taxon>
        <taxon>Gammaproteobacteria</taxon>
        <taxon>Chromatiales</taxon>
        <taxon>Chromatiaceae</taxon>
        <taxon>Thiocystis</taxon>
    </lineage>
</organism>
<keyword evidence="3" id="KW-0230">DNA invertase</keyword>
<evidence type="ECO:0000313" key="10">
    <source>
        <dbReference type="EMBL" id="AFL73353.1"/>
    </source>
</evidence>
<dbReference type="InterPro" id="IPR006118">
    <property type="entry name" value="Recombinase_CS"/>
</dbReference>
<dbReference type="InterPro" id="IPR006119">
    <property type="entry name" value="Resolv_N"/>
</dbReference>
<dbReference type="Gene3D" id="3.40.50.1390">
    <property type="entry name" value="Resolvase, N-terminal catalytic domain"/>
    <property type="match status" value="1"/>
</dbReference>
<keyword evidence="5" id="KW-0233">DNA recombination</keyword>
<keyword evidence="2" id="KW-0229">DNA integration</keyword>
<dbReference type="PANTHER" id="PTHR30461:SF2">
    <property type="entry name" value="SERINE RECOMBINASE PINE-RELATED"/>
    <property type="match status" value="1"/>
</dbReference>
<protein>
    <submittedName>
        <fullName evidence="11">Site-specific recombinase, DNA invertase Pin</fullName>
    </submittedName>
</protein>
<dbReference type="InterPro" id="IPR050639">
    <property type="entry name" value="SSR_resolvase"/>
</dbReference>
<dbReference type="Proteomes" id="UP000006062">
    <property type="component" value="Chromosome"/>
</dbReference>
<dbReference type="KEGG" id="tvi:Thivi_4374"/>
<dbReference type="PROSITE" id="PS00397">
    <property type="entry name" value="RECOMBINASES_1"/>
    <property type="match status" value="1"/>
</dbReference>
<reference evidence="11 12" key="1">
    <citation type="submission" date="2012-06" db="EMBL/GenBank/DDBJ databases">
        <title>Complete sequence of Thiocystis violascens DSM 198.</title>
        <authorList>
            <consortium name="US DOE Joint Genome Institute"/>
            <person name="Lucas S."/>
            <person name="Han J."/>
            <person name="Lapidus A."/>
            <person name="Cheng J.-F."/>
            <person name="Goodwin L."/>
            <person name="Pitluck S."/>
            <person name="Peters L."/>
            <person name="Ovchinnikova G."/>
            <person name="Teshima H."/>
            <person name="Detter J.C."/>
            <person name="Han C."/>
            <person name="Tapia R."/>
            <person name="Land M."/>
            <person name="Hauser L."/>
            <person name="Kyrpides N."/>
            <person name="Ivanova N."/>
            <person name="Pagani I."/>
            <person name="Vogl K."/>
            <person name="Liu Z."/>
            <person name="Frigaard N.-U."/>
            <person name="Bryant D."/>
            <person name="Woyke T."/>
        </authorList>
    </citation>
    <scope>NUCLEOTIDE SEQUENCE [LARGE SCALE GENOMIC DNA]</scope>
    <source>
        <strain evidence="12">ATCC 17096 / DSM 198 / 6111</strain>
        <strain evidence="11">DSM 198</strain>
    </source>
</reference>
<dbReference type="InterPro" id="IPR007050">
    <property type="entry name" value="HTH_bacterioopsin"/>
</dbReference>
<evidence type="ECO:0000256" key="4">
    <source>
        <dbReference type="ARBA" id="ARBA00023125"/>
    </source>
</evidence>
<evidence type="ECO:0000256" key="7">
    <source>
        <dbReference type="PROSITE-ProRule" id="PRU10137"/>
    </source>
</evidence>
<dbReference type="PANTHER" id="PTHR30461">
    <property type="entry name" value="DNA-INVERTASE FROM LAMBDOID PROPHAGE"/>
    <property type="match status" value="1"/>
</dbReference>
<dbReference type="InterPro" id="IPR036162">
    <property type="entry name" value="Resolvase-like_N_sf"/>
</dbReference>
<gene>
    <name evidence="9" type="ordered locus">Thivi_0196</name>
    <name evidence="10" type="ordered locus">Thivi_1340</name>
    <name evidence="11" type="ordered locus">Thivi_4374</name>
</gene>
<dbReference type="STRING" id="765911.Thivi_0196"/>
<keyword evidence="4" id="KW-0238">DNA-binding</keyword>
<dbReference type="AlphaFoldDB" id="I3YGR1"/>
<comment type="similarity">
    <text evidence="1">Belongs to the site-specific recombinase resolvase family.</text>
</comment>
<dbReference type="KEGG" id="tvi:Thivi_1340"/>
<dbReference type="GO" id="GO:0003677">
    <property type="term" value="F:DNA binding"/>
    <property type="evidence" value="ECO:0007669"/>
    <property type="project" value="UniProtKB-KW"/>
</dbReference>
<dbReference type="eggNOG" id="COG1961">
    <property type="taxonomic scope" value="Bacteria"/>
</dbReference>
<evidence type="ECO:0000256" key="3">
    <source>
        <dbReference type="ARBA" id="ARBA00023100"/>
    </source>
</evidence>
<dbReference type="GO" id="GO:0015074">
    <property type="term" value="P:DNA integration"/>
    <property type="evidence" value="ECO:0007669"/>
    <property type="project" value="UniProtKB-KW"/>
</dbReference>
<dbReference type="EMBL" id="CP003154">
    <property type="protein sequence ID" value="AFL76179.1"/>
    <property type="molecule type" value="Genomic_DNA"/>
</dbReference>
<dbReference type="PROSITE" id="PS51736">
    <property type="entry name" value="RECOMBINASES_3"/>
    <property type="match status" value="1"/>
</dbReference>
<evidence type="ECO:0000259" key="8">
    <source>
        <dbReference type="PROSITE" id="PS51736"/>
    </source>
</evidence>
<dbReference type="PROSITE" id="PS00398">
    <property type="entry name" value="RECOMBINASES_2"/>
    <property type="match status" value="1"/>
</dbReference>
<dbReference type="EMBL" id="CP003154">
    <property type="protein sequence ID" value="AFL73353.1"/>
    <property type="molecule type" value="Genomic_DNA"/>
</dbReference>
<dbReference type="Pfam" id="PF00239">
    <property type="entry name" value="Resolvase"/>
    <property type="match status" value="1"/>
</dbReference>
<evidence type="ECO:0000256" key="1">
    <source>
        <dbReference type="ARBA" id="ARBA00009913"/>
    </source>
</evidence>
<dbReference type="FunFam" id="3.40.50.1390:FF:000001">
    <property type="entry name" value="DNA recombinase"/>
    <property type="match status" value="1"/>
</dbReference>
<feature type="domain" description="Resolvase/invertase-type recombinase catalytic" evidence="8">
    <location>
        <begin position="1"/>
        <end position="134"/>
    </location>
</feature>
<proteinExistence type="inferred from homology"/>
<evidence type="ECO:0000256" key="6">
    <source>
        <dbReference type="PIRSR" id="PIRSR606118-50"/>
    </source>
</evidence>
<evidence type="ECO:0000313" key="12">
    <source>
        <dbReference type="Proteomes" id="UP000006062"/>
    </source>
</evidence>
<evidence type="ECO:0000313" key="11">
    <source>
        <dbReference type="EMBL" id="AFL76179.1"/>
    </source>
</evidence>
<dbReference type="SMART" id="SM00857">
    <property type="entry name" value="Resolvase"/>
    <property type="match status" value="1"/>
</dbReference>
<sequence length="200" mass="21846">MDIGYARVSTKDQSLDLQVDALRRAGCAKVYQEVVSGAKVPRPVLDTLLGELRPGDVLVIWKLDRLGRSLRHLVELAGVLLEQQVGLKSLNDPLDTTTSQGRLVFNLFAALAEFEKDLIRERTQAGLVAARARGRLGGRPKGLPPEAEKTACAAETLYRERRLSVREIAAQLGIAKSTLYDYLRHRGVPIGTPGPAAQGR</sequence>
<dbReference type="HOGENOM" id="CLU_010686_8_0_6"/>
<evidence type="ECO:0000313" key="9">
    <source>
        <dbReference type="EMBL" id="AFL72267.1"/>
    </source>
</evidence>
<dbReference type="GO" id="GO:0000150">
    <property type="term" value="F:DNA strand exchange activity"/>
    <property type="evidence" value="ECO:0007669"/>
    <property type="project" value="UniProtKB-KW"/>
</dbReference>
<dbReference type="Pfam" id="PF04967">
    <property type="entry name" value="HTH_10"/>
    <property type="match status" value="1"/>
</dbReference>
<dbReference type="CDD" id="cd03768">
    <property type="entry name" value="SR_ResInv"/>
    <property type="match status" value="1"/>
</dbReference>
<accession>I3YGR1</accession>